<evidence type="ECO:0000256" key="4">
    <source>
        <dbReference type="ARBA" id="ARBA00016463"/>
    </source>
</evidence>
<protein>
    <recommendedName>
        <fullName evidence="4 9">Heme exporter protein C</fullName>
    </recommendedName>
    <alternativeName>
        <fullName evidence="9">Cytochrome c-type biogenesis protein</fullName>
    </alternativeName>
</protein>
<sequence>MRFRDRELDAGQHPGYTLMKSNAMKSSIGWAWLHTLGSPKGFYRVSARLLPWLSVATVVLLGIGMVWGLVFAPPDYQQGNSFRIIYIHVPAAMLAQSCYVMLAMCGVIGLVWKIKLADVALQCAAPVGAWMTALALATGAIWGKPTWGAWWVWDARLTSMLILLFLYFGLIALGNAISNRDSAAKACAVLAIVGVVNIPIIKYSVEWWNTLHQGATFSLTEKPAMPVEMWLPLLFTTLGFYCFFGVVLLLRMRLEVLQRESRTQWVKAEILRSLGHDAVPSENTP</sequence>
<accession>A0A0P9PWR1</accession>
<keyword evidence="7 9" id="KW-1133">Transmembrane helix</keyword>
<feature type="domain" description="Cytochrome c assembly protein" evidence="10">
    <location>
        <begin position="41"/>
        <end position="212"/>
    </location>
</feature>
<evidence type="ECO:0000256" key="9">
    <source>
        <dbReference type="RuleBase" id="RU364092"/>
    </source>
</evidence>
<feature type="transmembrane region" description="Helical" evidence="9">
    <location>
        <begin position="229"/>
        <end position="250"/>
    </location>
</feature>
<comment type="caution">
    <text evidence="11">The sequence shown here is derived from an EMBL/GenBank/DDBJ whole genome shotgun (WGS) entry which is preliminary data.</text>
</comment>
<evidence type="ECO:0000259" key="10">
    <source>
        <dbReference type="Pfam" id="PF01578"/>
    </source>
</evidence>
<evidence type="ECO:0000256" key="3">
    <source>
        <dbReference type="ARBA" id="ARBA00005840"/>
    </source>
</evidence>
<dbReference type="PANTHER" id="PTHR30071">
    <property type="entry name" value="HEME EXPORTER PROTEIN C"/>
    <property type="match status" value="1"/>
</dbReference>
<keyword evidence="6 9" id="KW-0201">Cytochrome c-type biogenesis</keyword>
<evidence type="ECO:0000256" key="8">
    <source>
        <dbReference type="ARBA" id="ARBA00023136"/>
    </source>
</evidence>
<comment type="function">
    <text evidence="1 9">Required for the export of heme to the periplasm for the biogenesis of c-type cytochromes.</text>
</comment>
<gene>
    <name evidence="9" type="primary">ccmC</name>
    <name evidence="11" type="ORF">ALQ84_04131</name>
</gene>
<feature type="transmembrane region" description="Helical" evidence="9">
    <location>
        <begin position="84"/>
        <end position="112"/>
    </location>
</feature>
<comment type="subcellular location">
    <subcellularLocation>
        <location evidence="9">Cell inner membrane</location>
    </subcellularLocation>
    <subcellularLocation>
        <location evidence="2">Membrane</location>
        <topology evidence="2">Multi-pass membrane protein</topology>
    </subcellularLocation>
</comment>
<evidence type="ECO:0000256" key="1">
    <source>
        <dbReference type="ARBA" id="ARBA00002442"/>
    </source>
</evidence>
<comment type="similarity">
    <text evidence="3 9">Belongs to the CcmC/CycZ/HelC family.</text>
</comment>
<dbReference type="Pfam" id="PF01578">
    <property type="entry name" value="Cytochrom_C_asm"/>
    <property type="match status" value="1"/>
</dbReference>
<dbReference type="GO" id="GO:0017004">
    <property type="term" value="P:cytochrome complex assembly"/>
    <property type="evidence" value="ECO:0007669"/>
    <property type="project" value="UniProtKB-KW"/>
</dbReference>
<dbReference type="InterPro" id="IPR002541">
    <property type="entry name" value="Cyt_c_assembly"/>
</dbReference>
<dbReference type="SUPFAM" id="SSF49842">
    <property type="entry name" value="TNF-like"/>
    <property type="match status" value="1"/>
</dbReference>
<dbReference type="Proteomes" id="UP000278587">
    <property type="component" value="Unassembled WGS sequence"/>
</dbReference>
<evidence type="ECO:0000313" key="12">
    <source>
        <dbReference type="Proteomes" id="UP000278587"/>
    </source>
</evidence>
<dbReference type="AlphaFoldDB" id="A0A0P9PWR1"/>
<keyword evidence="9" id="KW-0997">Cell inner membrane</keyword>
<evidence type="ECO:0000256" key="6">
    <source>
        <dbReference type="ARBA" id="ARBA00022748"/>
    </source>
</evidence>
<feature type="transmembrane region" description="Helical" evidence="9">
    <location>
        <begin position="186"/>
        <end position="205"/>
    </location>
</feature>
<dbReference type="PRINTS" id="PR01386">
    <property type="entry name" value="CCMCBIOGNSIS"/>
</dbReference>
<evidence type="ECO:0000256" key="5">
    <source>
        <dbReference type="ARBA" id="ARBA00022692"/>
    </source>
</evidence>
<reference evidence="11 12" key="1">
    <citation type="submission" date="2018-08" db="EMBL/GenBank/DDBJ databases">
        <title>Recombination of ecologically and evolutionarily significant loci maintains genetic cohesion in the Pseudomonas syringae species complex.</title>
        <authorList>
            <person name="Dillon M."/>
            <person name="Thakur S."/>
            <person name="Almeida R.N.D."/>
            <person name="Weir B.S."/>
            <person name="Guttman D.S."/>
        </authorList>
    </citation>
    <scope>NUCLEOTIDE SEQUENCE [LARGE SCALE GENOMIC DNA]</scope>
    <source>
        <strain evidence="11 12">ICMP 4086</strain>
    </source>
</reference>
<dbReference type="GO" id="GO:0005886">
    <property type="term" value="C:plasma membrane"/>
    <property type="evidence" value="ECO:0007669"/>
    <property type="project" value="UniProtKB-SubCell"/>
</dbReference>
<feature type="transmembrane region" description="Helical" evidence="9">
    <location>
        <begin position="155"/>
        <end position="174"/>
    </location>
</feature>
<dbReference type="InterPro" id="IPR003557">
    <property type="entry name" value="Cyt_c_biogenesis_CcmC"/>
</dbReference>
<keyword evidence="9" id="KW-0813">Transport</keyword>
<dbReference type="InterPro" id="IPR008983">
    <property type="entry name" value="Tumour_necrosis_fac-like_dom"/>
</dbReference>
<dbReference type="PANTHER" id="PTHR30071:SF1">
    <property type="entry name" value="CYTOCHROME B_B6 PROTEIN-RELATED"/>
    <property type="match status" value="1"/>
</dbReference>
<organism evidence="11 12">
    <name type="scientific">Pseudomonas caricapapayae</name>
    <dbReference type="NCBI Taxonomy" id="46678"/>
    <lineage>
        <taxon>Bacteria</taxon>
        <taxon>Pseudomonadati</taxon>
        <taxon>Pseudomonadota</taxon>
        <taxon>Gammaproteobacteria</taxon>
        <taxon>Pseudomonadales</taxon>
        <taxon>Pseudomonadaceae</taxon>
        <taxon>Pseudomonas</taxon>
    </lineage>
</organism>
<dbReference type="EMBL" id="RBOC01000078">
    <property type="protein sequence ID" value="RMM10785.1"/>
    <property type="molecule type" value="Genomic_DNA"/>
</dbReference>
<evidence type="ECO:0000313" key="11">
    <source>
        <dbReference type="EMBL" id="RMM10785.1"/>
    </source>
</evidence>
<dbReference type="NCBIfam" id="TIGR01191">
    <property type="entry name" value="ccmC"/>
    <property type="match status" value="1"/>
</dbReference>
<dbReference type="GO" id="GO:0015232">
    <property type="term" value="F:heme transmembrane transporter activity"/>
    <property type="evidence" value="ECO:0007669"/>
    <property type="project" value="InterPro"/>
</dbReference>
<evidence type="ECO:0000256" key="7">
    <source>
        <dbReference type="ARBA" id="ARBA00022989"/>
    </source>
</evidence>
<name>A0A0P9PWR1_9PSED</name>
<feature type="transmembrane region" description="Helical" evidence="9">
    <location>
        <begin position="49"/>
        <end position="72"/>
    </location>
</feature>
<dbReference type="InterPro" id="IPR045062">
    <property type="entry name" value="Cyt_c_biogenesis_CcsA/CcmC"/>
</dbReference>
<evidence type="ECO:0000256" key="2">
    <source>
        <dbReference type="ARBA" id="ARBA00004141"/>
    </source>
</evidence>
<proteinExistence type="inferred from homology"/>
<keyword evidence="9" id="KW-1003">Cell membrane</keyword>
<keyword evidence="5 9" id="KW-0812">Transmembrane</keyword>
<feature type="transmembrane region" description="Helical" evidence="9">
    <location>
        <begin position="119"/>
        <end position="143"/>
    </location>
</feature>
<dbReference type="GO" id="GO:0020037">
    <property type="term" value="F:heme binding"/>
    <property type="evidence" value="ECO:0007669"/>
    <property type="project" value="InterPro"/>
</dbReference>
<keyword evidence="8 9" id="KW-0472">Membrane</keyword>